<feature type="compositionally biased region" description="Basic residues" evidence="1">
    <location>
        <begin position="30"/>
        <end position="40"/>
    </location>
</feature>
<protein>
    <submittedName>
        <fullName evidence="2">Uncharacterized protein</fullName>
    </submittedName>
</protein>
<dbReference type="EMBL" id="NMUH01006942">
    <property type="protein sequence ID" value="MQM16294.1"/>
    <property type="molecule type" value="Genomic_DNA"/>
</dbReference>
<feature type="region of interest" description="Disordered" evidence="1">
    <location>
        <begin position="563"/>
        <end position="584"/>
    </location>
</feature>
<gene>
    <name evidence="2" type="ORF">Taro_049252</name>
</gene>
<accession>A0A843XA94</accession>
<name>A0A843XA94_COLES</name>
<keyword evidence="3" id="KW-1185">Reference proteome</keyword>
<dbReference type="AlphaFoldDB" id="A0A843XA94"/>
<comment type="caution">
    <text evidence="2">The sequence shown here is derived from an EMBL/GenBank/DDBJ whole genome shotgun (WGS) entry which is preliminary data.</text>
</comment>
<feature type="compositionally biased region" description="Basic and acidic residues" evidence="1">
    <location>
        <begin position="563"/>
        <end position="573"/>
    </location>
</feature>
<sequence>KSYATRITREDQTTTSHAKLPALSPSKRTSFAHHRRRHPHYQPSPSSSVLFPLSIPCHYLLLLPRRARPPSIDQLYVRPPWQLLRSSSLLHAHVEAPSALSCCMLIAETAPSVGDKLLRAPPAMDTASTHGRDHLLDHAPRDQFATGGAGAPPSKLAPVDFGDVFGGPPRRRISGNADAFGAVGVGRVAGGVLEEQYGQSSRRWSASVAEKPVFGGVGVGSPTHRRHLEDDFFSDIFRGNRDLFPPFTTASRVLSPTLPRQPTGDMFGGVSAVPSHLSYSSRLAKSFDYSSFRAPPSFPVCQHEEIAPVAFSVPSSPSVCAPARGARQTDKQLKKASAGSKAYGGSGHFHFSIYKWASKGVTLIMPSSFTGRTKSGSRLGAVSSQVWHREDLPLDNEDMFQGIHCLQNLSEVEDKSPFKDLASSRNGHTGSSNEVTEITLPAAADMKSDASGSHARDSRGFLEEEEKLRLKNLHEQINENSEGEGDEVITRQTRKKGGLASEVKAVMKHGEGTAEVKQKNRKNTISDCAETASQERHTAPKILEDKVLPARAKLGRVKEHIKNFNQEATEKTSDPVGTQTRRPKVKERVEERASAHIANSEQQDNGNCVEALSIPLGAGQSMKKEHKATMKGLGVEKVDGSYPERSGASVPLSDSTPESLDASFCNMEEVHYENIEECLGLHVEELSQDHNEVTETDLHQEENKTKIQEYKSGRRVRKETFGHYSRRCNMFCGLDVGGNLFPLLISLKEHLLGGHIKKLYYVYTLISYSKRCAEHVGDRIHAKLGGCNGMPF</sequence>
<feature type="non-terminal residue" evidence="2">
    <location>
        <position position="792"/>
    </location>
</feature>
<dbReference type="OrthoDB" id="1717591at2759"/>
<dbReference type="Proteomes" id="UP000652761">
    <property type="component" value="Unassembled WGS sequence"/>
</dbReference>
<reference evidence="2" key="1">
    <citation type="submission" date="2017-07" db="EMBL/GenBank/DDBJ databases">
        <title>Taro Niue Genome Assembly and Annotation.</title>
        <authorList>
            <person name="Atibalentja N."/>
            <person name="Keating K."/>
            <person name="Fields C.J."/>
        </authorList>
    </citation>
    <scope>NUCLEOTIDE SEQUENCE</scope>
    <source>
        <strain evidence="2">Niue_2</strain>
        <tissue evidence="2">Leaf</tissue>
    </source>
</reference>
<organism evidence="2 3">
    <name type="scientific">Colocasia esculenta</name>
    <name type="common">Wild taro</name>
    <name type="synonym">Arum esculentum</name>
    <dbReference type="NCBI Taxonomy" id="4460"/>
    <lineage>
        <taxon>Eukaryota</taxon>
        <taxon>Viridiplantae</taxon>
        <taxon>Streptophyta</taxon>
        <taxon>Embryophyta</taxon>
        <taxon>Tracheophyta</taxon>
        <taxon>Spermatophyta</taxon>
        <taxon>Magnoliopsida</taxon>
        <taxon>Liliopsida</taxon>
        <taxon>Araceae</taxon>
        <taxon>Aroideae</taxon>
        <taxon>Colocasieae</taxon>
        <taxon>Colocasia</taxon>
    </lineage>
</organism>
<feature type="region of interest" description="Disordered" evidence="1">
    <location>
        <begin position="634"/>
        <end position="658"/>
    </location>
</feature>
<evidence type="ECO:0000313" key="3">
    <source>
        <dbReference type="Proteomes" id="UP000652761"/>
    </source>
</evidence>
<evidence type="ECO:0000256" key="1">
    <source>
        <dbReference type="SAM" id="MobiDB-lite"/>
    </source>
</evidence>
<proteinExistence type="predicted"/>
<feature type="region of interest" description="Disordered" evidence="1">
    <location>
        <begin position="1"/>
        <end position="45"/>
    </location>
</feature>
<evidence type="ECO:0000313" key="2">
    <source>
        <dbReference type="EMBL" id="MQM16294.1"/>
    </source>
</evidence>